<dbReference type="InterPro" id="IPR004099">
    <property type="entry name" value="Pyr_nucl-diS_OxRdtase_dimer"/>
</dbReference>
<feature type="binding site" evidence="4">
    <location>
        <begin position="177"/>
        <end position="184"/>
    </location>
    <ligand>
        <name>NAD(+)</name>
        <dbReference type="ChEBI" id="CHEBI:57540"/>
    </ligand>
</feature>
<comment type="cofactor">
    <cofactor evidence="4">
        <name>FAD</name>
        <dbReference type="ChEBI" id="CHEBI:57692"/>
    </cofactor>
    <text evidence="4">Binds 1 FAD per subunit.</text>
</comment>
<dbReference type="PRINTS" id="PR00368">
    <property type="entry name" value="FADPNR"/>
</dbReference>
<keyword evidence="3 4" id="KW-0274">FAD</keyword>
<dbReference type="InterPro" id="IPR036188">
    <property type="entry name" value="FAD/NAD-bd_sf"/>
</dbReference>
<dbReference type="SUPFAM" id="SSF55424">
    <property type="entry name" value="FAD/NAD-linked reductases, dimerisation (C-terminal) domain"/>
    <property type="match status" value="1"/>
</dbReference>
<reference evidence="7 8" key="1">
    <citation type="submission" date="2016-10" db="EMBL/GenBank/DDBJ databases">
        <authorList>
            <person name="de Groot N.N."/>
        </authorList>
    </citation>
    <scope>NUCLEOTIDE SEQUENCE [LARGE SCALE GENOMIC DNA]</scope>
    <source>
        <strain evidence="7 8">ATCC 35022</strain>
    </source>
</reference>
<name>A0A1G6E6B2_9HYPH</name>
<protein>
    <submittedName>
        <fullName evidence="7">Pyruvate/2-oxoglutarate dehydrogenase complex, dihydrolipoamide dehydrogenase (E3) component</fullName>
    </submittedName>
</protein>
<dbReference type="GO" id="GO:0003955">
    <property type="term" value="F:NAD(P)H dehydrogenase (quinone) activity"/>
    <property type="evidence" value="ECO:0007669"/>
    <property type="project" value="TreeGrafter"/>
</dbReference>
<feature type="binding site" evidence="4">
    <location>
        <position position="52"/>
    </location>
    <ligand>
        <name>FAD</name>
        <dbReference type="ChEBI" id="CHEBI:57692"/>
    </ligand>
</feature>
<dbReference type="PIRSF" id="PIRSF000350">
    <property type="entry name" value="Mercury_reductase_MerA"/>
    <property type="match status" value="1"/>
</dbReference>
<evidence type="ECO:0000256" key="4">
    <source>
        <dbReference type="PIRSR" id="PIRSR000350-3"/>
    </source>
</evidence>
<dbReference type="SUPFAM" id="SSF51905">
    <property type="entry name" value="FAD/NAD(P)-binding domain"/>
    <property type="match status" value="1"/>
</dbReference>
<evidence type="ECO:0000259" key="5">
    <source>
        <dbReference type="Pfam" id="PF02852"/>
    </source>
</evidence>
<gene>
    <name evidence="7" type="ORF">SAMN02982931_04174</name>
</gene>
<accession>A0A1G6E6B2</accession>
<dbReference type="PANTHER" id="PTHR43014:SF2">
    <property type="entry name" value="MERCURIC REDUCTASE"/>
    <property type="match status" value="1"/>
</dbReference>
<dbReference type="Pfam" id="PF07992">
    <property type="entry name" value="Pyr_redox_2"/>
    <property type="match status" value="1"/>
</dbReference>
<dbReference type="AlphaFoldDB" id="A0A1G6E6B2"/>
<proteinExistence type="inferred from homology"/>
<dbReference type="PANTHER" id="PTHR43014">
    <property type="entry name" value="MERCURIC REDUCTASE"/>
    <property type="match status" value="1"/>
</dbReference>
<evidence type="ECO:0000256" key="2">
    <source>
        <dbReference type="ARBA" id="ARBA00022630"/>
    </source>
</evidence>
<dbReference type="EMBL" id="FMXQ01000010">
    <property type="protein sequence ID" value="SDB52908.1"/>
    <property type="molecule type" value="Genomic_DNA"/>
</dbReference>
<evidence type="ECO:0000256" key="1">
    <source>
        <dbReference type="ARBA" id="ARBA00007532"/>
    </source>
</evidence>
<dbReference type="GO" id="GO:0050660">
    <property type="term" value="F:flavin adenine dinucleotide binding"/>
    <property type="evidence" value="ECO:0007669"/>
    <property type="project" value="TreeGrafter"/>
</dbReference>
<dbReference type="Gene3D" id="3.50.50.60">
    <property type="entry name" value="FAD/NAD(P)-binding domain"/>
    <property type="match status" value="2"/>
</dbReference>
<feature type="binding site" evidence="4">
    <location>
        <position position="311"/>
    </location>
    <ligand>
        <name>FAD</name>
        <dbReference type="ChEBI" id="CHEBI:57692"/>
    </ligand>
</feature>
<dbReference type="RefSeq" id="WP_090879638.1">
    <property type="nucleotide sequence ID" value="NZ_FMXQ01000010.1"/>
</dbReference>
<evidence type="ECO:0000313" key="7">
    <source>
        <dbReference type="EMBL" id="SDB52908.1"/>
    </source>
</evidence>
<dbReference type="STRING" id="665467.SAMN02982931_04174"/>
<sequence>MAEELKPDICVIGGGPAGIAVAIAAANAEVPVVLVEGSEMGGVNVAAAVPSKALVAAASRYESLRVGPAFGVTGAPLQVNLGKVHDHLRSATEAVAANGSAERLTALGATVVKAQARFVDGHTVVAGDTTIRAKHFVIATGAKPVIPDVPGLGEVDYLTFETIFDATRKMGHLIVLGAGRYGLEIAQAYTRLGIDATVIDDGPALADEDPELAALVLERLRAEGIRVRDRTRILGVARRRGGIRATVAAIAGSESEEIPVDGTHILVAPSRRAANIGGLGLDKAGIEHDGEGIKVDPHLRTTNNRVHAIGDVIAGPAGVNRAEHQAAMVAKRLLRQAGPATGVFPIPSMAMTDPALAAVGLDENEAHRKHKDVRVLRLPFAESDLNQADRATSGLLKIIVTDRGQILGAAAVGREAGEVIALWSLAIANRLTIDAMQTFVAPYPTRADLSRRIAESFTGPGLTPPPRRRIIDFLRKSG</sequence>
<keyword evidence="2" id="KW-0285">Flavoprotein</keyword>
<evidence type="ECO:0000259" key="6">
    <source>
        <dbReference type="Pfam" id="PF07992"/>
    </source>
</evidence>
<feature type="domain" description="FAD/NAD(P)-binding" evidence="6">
    <location>
        <begin position="8"/>
        <end position="326"/>
    </location>
</feature>
<keyword evidence="4" id="KW-0520">NAD</keyword>
<dbReference type="InterPro" id="IPR023753">
    <property type="entry name" value="FAD/NAD-binding_dom"/>
</dbReference>
<keyword evidence="8" id="KW-1185">Reference proteome</keyword>
<keyword evidence="7" id="KW-0670">Pyruvate</keyword>
<dbReference type="InterPro" id="IPR001100">
    <property type="entry name" value="Pyr_nuc-diS_OxRdtase"/>
</dbReference>
<feature type="domain" description="Pyridine nucleotide-disulphide oxidoreductase dimerisation" evidence="5">
    <location>
        <begin position="346"/>
        <end position="447"/>
    </location>
</feature>
<evidence type="ECO:0000313" key="8">
    <source>
        <dbReference type="Proteomes" id="UP000199071"/>
    </source>
</evidence>
<comment type="similarity">
    <text evidence="1">Belongs to the class-I pyridine nucleotide-disulfide oxidoreductase family.</text>
</comment>
<organism evidence="7 8">
    <name type="scientific">Bauldia litoralis</name>
    <dbReference type="NCBI Taxonomy" id="665467"/>
    <lineage>
        <taxon>Bacteria</taxon>
        <taxon>Pseudomonadati</taxon>
        <taxon>Pseudomonadota</taxon>
        <taxon>Alphaproteobacteria</taxon>
        <taxon>Hyphomicrobiales</taxon>
        <taxon>Kaistiaceae</taxon>
        <taxon>Bauldia</taxon>
    </lineage>
</organism>
<dbReference type="OrthoDB" id="9761158at2"/>
<evidence type="ECO:0000256" key="3">
    <source>
        <dbReference type="ARBA" id="ARBA00022827"/>
    </source>
</evidence>
<dbReference type="InterPro" id="IPR016156">
    <property type="entry name" value="FAD/NAD-linked_Rdtase_dimer_sf"/>
</dbReference>
<dbReference type="Proteomes" id="UP000199071">
    <property type="component" value="Unassembled WGS sequence"/>
</dbReference>
<dbReference type="Gene3D" id="3.30.390.30">
    <property type="match status" value="1"/>
</dbReference>
<dbReference type="Pfam" id="PF02852">
    <property type="entry name" value="Pyr_redox_dim"/>
    <property type="match status" value="1"/>
</dbReference>
<dbReference type="PRINTS" id="PR00411">
    <property type="entry name" value="PNDRDTASEI"/>
</dbReference>
<keyword evidence="4" id="KW-0547">Nucleotide-binding</keyword>